<evidence type="ECO:0000256" key="1">
    <source>
        <dbReference type="SAM" id="MobiDB-lite"/>
    </source>
</evidence>
<gene>
    <name evidence="2" type="ORF">CkaCkLH20_06848</name>
</gene>
<organism evidence="2 3">
    <name type="scientific">Colletotrichum karsti</name>
    <dbReference type="NCBI Taxonomy" id="1095194"/>
    <lineage>
        <taxon>Eukaryota</taxon>
        <taxon>Fungi</taxon>
        <taxon>Dikarya</taxon>
        <taxon>Ascomycota</taxon>
        <taxon>Pezizomycotina</taxon>
        <taxon>Sordariomycetes</taxon>
        <taxon>Hypocreomycetidae</taxon>
        <taxon>Glomerellales</taxon>
        <taxon>Glomerellaceae</taxon>
        <taxon>Colletotrichum</taxon>
        <taxon>Colletotrichum boninense species complex</taxon>
    </lineage>
</organism>
<accession>A0A9P6I470</accession>
<feature type="compositionally biased region" description="Polar residues" evidence="1">
    <location>
        <begin position="58"/>
        <end position="86"/>
    </location>
</feature>
<protein>
    <submittedName>
        <fullName evidence="2">Uncharacterized protein</fullName>
    </submittedName>
</protein>
<keyword evidence="3" id="KW-1185">Reference proteome</keyword>
<reference evidence="2" key="1">
    <citation type="submission" date="2020-03" db="EMBL/GenBank/DDBJ databases">
        <authorList>
            <person name="He L."/>
        </authorList>
    </citation>
    <scope>NUCLEOTIDE SEQUENCE</scope>
    <source>
        <strain evidence="2">CkLH20</strain>
    </source>
</reference>
<dbReference type="AlphaFoldDB" id="A0A9P6I470"/>
<reference evidence="2" key="2">
    <citation type="submission" date="2020-11" db="EMBL/GenBank/DDBJ databases">
        <title>Whole genome sequencing of Colletotrichum sp.</title>
        <authorList>
            <person name="Li H."/>
        </authorList>
    </citation>
    <scope>NUCLEOTIDE SEQUENCE</scope>
    <source>
        <strain evidence="2">CkLH20</strain>
    </source>
</reference>
<proteinExistence type="predicted"/>
<sequence>MAVQSSIVICDRCPWWSAQRASLRQHQGEGGTCPVLTPMPEPQNHHDNNIKPVGPTAGSESGQPGTPTNEQITTTTASVEGNNTAVEESLDGPGNGHPQTTSHEQETIVPSTEGDTDYSAPSTPESDNEAEGSSRFGPNNLNISIIGNIGTVKTVYHVGKTKNFRM</sequence>
<dbReference type="RefSeq" id="XP_038744928.1">
    <property type="nucleotide sequence ID" value="XM_038889565.1"/>
</dbReference>
<evidence type="ECO:0000313" key="3">
    <source>
        <dbReference type="Proteomes" id="UP000781932"/>
    </source>
</evidence>
<evidence type="ECO:0000313" key="2">
    <source>
        <dbReference type="EMBL" id="KAF9875467.1"/>
    </source>
</evidence>
<name>A0A9P6I470_9PEZI</name>
<dbReference type="GeneID" id="62162639"/>
<dbReference type="Proteomes" id="UP000781932">
    <property type="component" value="Unassembled WGS sequence"/>
</dbReference>
<dbReference type="EMBL" id="JAATWM020000021">
    <property type="protein sequence ID" value="KAF9875467.1"/>
    <property type="molecule type" value="Genomic_DNA"/>
</dbReference>
<comment type="caution">
    <text evidence="2">The sequence shown here is derived from an EMBL/GenBank/DDBJ whole genome shotgun (WGS) entry which is preliminary data.</text>
</comment>
<feature type="region of interest" description="Disordered" evidence="1">
    <location>
        <begin position="27"/>
        <end position="137"/>
    </location>
</feature>